<reference evidence="3" key="1">
    <citation type="submission" date="2016-11" db="EMBL/GenBank/DDBJ databases">
        <authorList>
            <person name="Varghese N."/>
            <person name="Submissions S."/>
        </authorList>
    </citation>
    <scope>NUCLEOTIDE SEQUENCE [LARGE SCALE GENOMIC DNA]</scope>
    <source>
        <strain evidence="3">DSM 16057</strain>
    </source>
</reference>
<feature type="domain" description="Glycosyltransferase 2-like" evidence="1">
    <location>
        <begin position="4"/>
        <end position="175"/>
    </location>
</feature>
<keyword evidence="3" id="KW-1185">Reference proteome</keyword>
<dbReference type="PANTHER" id="PTHR43179:SF7">
    <property type="entry name" value="RHAMNOSYLTRANSFERASE WBBL"/>
    <property type="match status" value="1"/>
</dbReference>
<keyword evidence="2" id="KW-0808">Transferase</keyword>
<organism evidence="2 3">
    <name type="scientific">Desulfofundulus thermosubterraneus DSM 16057</name>
    <dbReference type="NCBI Taxonomy" id="1121432"/>
    <lineage>
        <taxon>Bacteria</taxon>
        <taxon>Bacillati</taxon>
        <taxon>Bacillota</taxon>
        <taxon>Clostridia</taxon>
        <taxon>Eubacteriales</taxon>
        <taxon>Peptococcaceae</taxon>
        <taxon>Desulfofundulus</taxon>
    </lineage>
</organism>
<sequence length="267" mass="29631">MLVSIIIPVHNQLEHIQNCLRALWKNTSRAFPWELIIVDNNSDKQTAAWLKTLGGGVRLVSNSINLGFVHACNQGAAASRGKYLLFLNSDTRPLPGWLTALVAALQENPRAGAAGARLLYPDGRLQEAGAIIWRDGTGWNYGRGDDPALPKYNYPRPVDYCSGACLMVRADLFRSLGGFDPRYAPMYYEDADLCFGLRQAGWAVLYVPEAAVIHYDGGTAAAGNGGWRRYMAVNREKFVAKWKDVLRYHYPPSPENVERACCRPLDA</sequence>
<dbReference type="Gene3D" id="3.90.550.10">
    <property type="entry name" value="Spore Coat Polysaccharide Biosynthesis Protein SpsA, Chain A"/>
    <property type="match status" value="1"/>
</dbReference>
<evidence type="ECO:0000313" key="3">
    <source>
        <dbReference type="Proteomes" id="UP000184529"/>
    </source>
</evidence>
<dbReference type="PANTHER" id="PTHR43179">
    <property type="entry name" value="RHAMNOSYLTRANSFERASE WBBL"/>
    <property type="match status" value="1"/>
</dbReference>
<name>A0A1M6D676_9FIRM</name>
<dbReference type="RefSeq" id="WP_072867510.1">
    <property type="nucleotide sequence ID" value="NZ_FQZM01000009.1"/>
</dbReference>
<protein>
    <submittedName>
        <fullName evidence="2">Glycosyltransferase, GT2 family</fullName>
    </submittedName>
</protein>
<dbReference type="EMBL" id="FQZM01000009">
    <property type="protein sequence ID" value="SHI68700.1"/>
    <property type="molecule type" value="Genomic_DNA"/>
</dbReference>
<accession>A0A1M6D676</accession>
<gene>
    <name evidence="2" type="ORF">SAMN02745219_00838</name>
</gene>
<dbReference type="GO" id="GO:0016740">
    <property type="term" value="F:transferase activity"/>
    <property type="evidence" value="ECO:0007669"/>
    <property type="project" value="UniProtKB-KW"/>
</dbReference>
<evidence type="ECO:0000259" key="1">
    <source>
        <dbReference type="Pfam" id="PF00535"/>
    </source>
</evidence>
<dbReference type="OrthoDB" id="525353at2"/>
<proteinExistence type="predicted"/>
<dbReference type="SUPFAM" id="SSF53448">
    <property type="entry name" value="Nucleotide-diphospho-sugar transferases"/>
    <property type="match status" value="1"/>
</dbReference>
<evidence type="ECO:0000313" key="2">
    <source>
        <dbReference type="EMBL" id="SHI68700.1"/>
    </source>
</evidence>
<dbReference type="CDD" id="cd04186">
    <property type="entry name" value="GT_2_like_c"/>
    <property type="match status" value="1"/>
</dbReference>
<dbReference type="Proteomes" id="UP000184529">
    <property type="component" value="Unassembled WGS sequence"/>
</dbReference>
<dbReference type="InterPro" id="IPR001173">
    <property type="entry name" value="Glyco_trans_2-like"/>
</dbReference>
<dbReference type="Pfam" id="PF00535">
    <property type="entry name" value="Glycos_transf_2"/>
    <property type="match status" value="1"/>
</dbReference>
<dbReference type="STRING" id="1121432.SAMN02745219_00838"/>
<dbReference type="InterPro" id="IPR029044">
    <property type="entry name" value="Nucleotide-diphossugar_trans"/>
</dbReference>
<dbReference type="AlphaFoldDB" id="A0A1M6D676"/>